<dbReference type="PANTHER" id="PTHR45737:SF6">
    <property type="entry name" value="VON WILLEBRAND FACTOR A DOMAIN-CONTAINING PROTEIN 5A"/>
    <property type="match status" value="1"/>
</dbReference>
<evidence type="ECO:0000313" key="1">
    <source>
        <dbReference type="EMBL" id="VDI76914.1"/>
    </source>
</evidence>
<dbReference type="EMBL" id="UYJE01009796">
    <property type="protein sequence ID" value="VDI76914.1"/>
    <property type="molecule type" value="Genomic_DNA"/>
</dbReference>
<dbReference type="OrthoDB" id="6250306at2759"/>
<dbReference type="Proteomes" id="UP000596742">
    <property type="component" value="Unassembled WGS sequence"/>
</dbReference>
<reference evidence="1" key="1">
    <citation type="submission" date="2018-11" db="EMBL/GenBank/DDBJ databases">
        <authorList>
            <person name="Alioto T."/>
            <person name="Alioto T."/>
        </authorList>
    </citation>
    <scope>NUCLEOTIDE SEQUENCE</scope>
</reference>
<keyword evidence="2" id="KW-1185">Reference proteome</keyword>
<proteinExistence type="predicted"/>
<comment type="caution">
    <text evidence="1">The sequence shown here is derived from an EMBL/GenBank/DDBJ whole genome shotgun (WGS) entry which is preliminary data.</text>
</comment>
<organism evidence="1 2">
    <name type="scientific">Mytilus galloprovincialis</name>
    <name type="common">Mediterranean mussel</name>
    <dbReference type="NCBI Taxonomy" id="29158"/>
    <lineage>
        <taxon>Eukaryota</taxon>
        <taxon>Metazoa</taxon>
        <taxon>Spiralia</taxon>
        <taxon>Lophotrochozoa</taxon>
        <taxon>Mollusca</taxon>
        <taxon>Bivalvia</taxon>
        <taxon>Autobranchia</taxon>
        <taxon>Pteriomorphia</taxon>
        <taxon>Mytilida</taxon>
        <taxon>Mytiloidea</taxon>
        <taxon>Mytilidae</taxon>
        <taxon>Mytilinae</taxon>
        <taxon>Mytilus</taxon>
    </lineage>
</organism>
<protein>
    <submittedName>
        <fullName evidence="1">Uncharacterized protein</fullName>
    </submittedName>
</protein>
<gene>
    <name evidence="1" type="ORF">MGAL_10B092375A</name>
</gene>
<name>A0A8B6HCG9_MYTGA</name>
<evidence type="ECO:0000313" key="2">
    <source>
        <dbReference type="Proteomes" id="UP000596742"/>
    </source>
</evidence>
<feature type="non-terminal residue" evidence="1">
    <location>
        <position position="236"/>
    </location>
</feature>
<dbReference type="AlphaFoldDB" id="A0A8B6HCG9"/>
<sequence>YTAFVGVDKDTKVPVSVLQEEPPYYDGDRLKCYGLGGSGMMRKCLPATCKSKKKGVSLSFGMPNIFKRKKKQKTGSVSLMSEPMLYQPVIQKSSMNNEESDEDELCAMSPDRSNFGDLSFGRSERSGMMKRSKKTKSSGDKMMIIVSLQNFDGSWSPSSELESVLNITQKELEAKYKGNIWCTAIVVAFLEKNFSKRKSEWEMICNKAIKWLTSQDREGKSVTQIIEEANDIIKNI</sequence>
<dbReference type="PANTHER" id="PTHR45737">
    <property type="entry name" value="VON WILLEBRAND FACTOR A DOMAIN-CONTAINING PROTEIN 5A"/>
    <property type="match status" value="1"/>
</dbReference>
<accession>A0A8B6HCG9</accession>